<dbReference type="SUPFAM" id="SSF54534">
    <property type="entry name" value="FKBP-like"/>
    <property type="match status" value="1"/>
</dbReference>
<dbReference type="Gene3D" id="3.10.50.40">
    <property type="match status" value="1"/>
</dbReference>
<dbReference type="PROSITE" id="PS50059">
    <property type="entry name" value="FKBP_PPIASE"/>
    <property type="match status" value="1"/>
</dbReference>
<dbReference type="AlphaFoldDB" id="A0A8S4G9J3"/>
<evidence type="ECO:0000313" key="12">
    <source>
        <dbReference type="Proteomes" id="UP000653454"/>
    </source>
</evidence>
<evidence type="ECO:0000256" key="1">
    <source>
        <dbReference type="ARBA" id="ARBA00000971"/>
    </source>
</evidence>
<dbReference type="InterPro" id="IPR018247">
    <property type="entry name" value="EF_Hand_1_Ca_BS"/>
</dbReference>
<evidence type="ECO:0000256" key="3">
    <source>
        <dbReference type="ARBA" id="ARBA00022837"/>
    </source>
</evidence>
<feature type="region of interest" description="Disordered" evidence="7">
    <location>
        <begin position="518"/>
        <end position="537"/>
    </location>
</feature>
<accession>A0A8S4G9J3</accession>
<dbReference type="GO" id="GO:0005783">
    <property type="term" value="C:endoplasmic reticulum"/>
    <property type="evidence" value="ECO:0007669"/>
    <property type="project" value="UniProtKB-ARBA"/>
</dbReference>
<dbReference type="InterPro" id="IPR000477">
    <property type="entry name" value="RT_dom"/>
</dbReference>
<dbReference type="InterPro" id="IPR046357">
    <property type="entry name" value="PPIase_dom_sf"/>
</dbReference>
<evidence type="ECO:0000256" key="7">
    <source>
        <dbReference type="SAM" id="MobiDB-lite"/>
    </source>
</evidence>
<dbReference type="PROSITE" id="PS50222">
    <property type="entry name" value="EF_HAND_2"/>
    <property type="match status" value="2"/>
</dbReference>
<name>A0A8S4G9J3_PLUXY</name>
<dbReference type="PANTHER" id="PTHR47027:SF20">
    <property type="entry name" value="REVERSE TRANSCRIPTASE-LIKE PROTEIN WITH RNA-DIRECTED DNA POLYMERASE DOMAIN"/>
    <property type="match status" value="1"/>
</dbReference>
<feature type="domain" description="PPIase FKBP-type" evidence="8">
    <location>
        <begin position="363"/>
        <end position="431"/>
    </location>
</feature>
<dbReference type="InterPro" id="IPR011992">
    <property type="entry name" value="EF-hand-dom_pair"/>
</dbReference>
<feature type="domain" description="EF-hand" evidence="9">
    <location>
        <begin position="453"/>
        <end position="488"/>
    </location>
</feature>
<protein>
    <recommendedName>
        <fullName evidence="2 6">peptidylprolyl isomerase</fullName>
        <ecNumber evidence="2 6">5.2.1.8</ecNumber>
    </recommendedName>
</protein>
<keyword evidence="12" id="KW-1185">Reference proteome</keyword>
<feature type="domain" description="EF-hand" evidence="9">
    <location>
        <begin position="504"/>
        <end position="537"/>
    </location>
</feature>
<dbReference type="InterPro" id="IPR043502">
    <property type="entry name" value="DNA/RNA_pol_sf"/>
</dbReference>
<keyword evidence="4 6" id="KW-0697">Rotamase</keyword>
<dbReference type="Pfam" id="PF00078">
    <property type="entry name" value="RVT_1"/>
    <property type="match status" value="1"/>
</dbReference>
<comment type="caution">
    <text evidence="11">The sequence shown here is derived from an EMBL/GenBank/DDBJ whole genome shotgun (WGS) entry which is preliminary data.</text>
</comment>
<evidence type="ECO:0000313" key="11">
    <source>
        <dbReference type="EMBL" id="CAG9137773.1"/>
    </source>
</evidence>
<gene>
    <name evidence="11" type="ORF">PLXY2_LOCUS16026</name>
</gene>
<evidence type="ECO:0000256" key="6">
    <source>
        <dbReference type="PROSITE-ProRule" id="PRU00277"/>
    </source>
</evidence>
<dbReference type="EMBL" id="CAJHNJ030000408">
    <property type="protein sequence ID" value="CAG9137773.1"/>
    <property type="molecule type" value="Genomic_DNA"/>
</dbReference>
<dbReference type="Pfam" id="PF13202">
    <property type="entry name" value="EF-hand_5"/>
    <property type="match status" value="1"/>
</dbReference>
<dbReference type="SUPFAM" id="SSF47473">
    <property type="entry name" value="EF-hand"/>
    <property type="match status" value="1"/>
</dbReference>
<evidence type="ECO:0000259" key="8">
    <source>
        <dbReference type="PROSITE" id="PS50059"/>
    </source>
</evidence>
<evidence type="ECO:0000259" key="10">
    <source>
        <dbReference type="PROSITE" id="PS50878"/>
    </source>
</evidence>
<dbReference type="Gene3D" id="1.10.238.10">
    <property type="entry name" value="EF-hand"/>
    <property type="match status" value="1"/>
</dbReference>
<dbReference type="InterPro" id="IPR001179">
    <property type="entry name" value="PPIase_FKBP_dom"/>
</dbReference>
<dbReference type="GO" id="GO:0003755">
    <property type="term" value="F:peptidyl-prolyl cis-trans isomerase activity"/>
    <property type="evidence" value="ECO:0007669"/>
    <property type="project" value="UniProtKB-KW"/>
</dbReference>
<dbReference type="PROSITE" id="PS50878">
    <property type="entry name" value="RT_POL"/>
    <property type="match status" value="1"/>
</dbReference>
<feature type="domain" description="Reverse transcriptase" evidence="10">
    <location>
        <begin position="1"/>
        <end position="143"/>
    </location>
</feature>
<dbReference type="Proteomes" id="UP000653454">
    <property type="component" value="Unassembled WGS sequence"/>
</dbReference>
<dbReference type="EC" id="5.2.1.8" evidence="2 6"/>
<organism evidence="11 12">
    <name type="scientific">Plutella xylostella</name>
    <name type="common">Diamondback moth</name>
    <name type="synonym">Plutella maculipennis</name>
    <dbReference type="NCBI Taxonomy" id="51655"/>
    <lineage>
        <taxon>Eukaryota</taxon>
        <taxon>Metazoa</taxon>
        <taxon>Ecdysozoa</taxon>
        <taxon>Arthropoda</taxon>
        <taxon>Hexapoda</taxon>
        <taxon>Insecta</taxon>
        <taxon>Pterygota</taxon>
        <taxon>Neoptera</taxon>
        <taxon>Endopterygota</taxon>
        <taxon>Lepidoptera</taxon>
        <taxon>Glossata</taxon>
        <taxon>Ditrysia</taxon>
        <taxon>Yponomeutoidea</taxon>
        <taxon>Plutellidae</taxon>
        <taxon>Plutella</taxon>
    </lineage>
</organism>
<dbReference type="PANTHER" id="PTHR47027">
    <property type="entry name" value="REVERSE TRANSCRIPTASE DOMAIN-CONTAINING PROTEIN"/>
    <property type="match status" value="1"/>
</dbReference>
<dbReference type="SUPFAM" id="SSF56672">
    <property type="entry name" value="DNA/RNA polymerases"/>
    <property type="match status" value="1"/>
</dbReference>
<dbReference type="SMART" id="SM00054">
    <property type="entry name" value="EFh"/>
    <property type="match status" value="2"/>
</dbReference>
<dbReference type="FunFam" id="3.10.50.40:FF:000006">
    <property type="entry name" value="Peptidyl-prolyl cis-trans isomerase"/>
    <property type="match status" value="1"/>
</dbReference>
<comment type="catalytic activity">
    <reaction evidence="1 6">
        <text>[protein]-peptidylproline (omega=180) = [protein]-peptidylproline (omega=0)</text>
        <dbReference type="Rhea" id="RHEA:16237"/>
        <dbReference type="Rhea" id="RHEA-COMP:10747"/>
        <dbReference type="Rhea" id="RHEA-COMP:10748"/>
        <dbReference type="ChEBI" id="CHEBI:83833"/>
        <dbReference type="ChEBI" id="CHEBI:83834"/>
        <dbReference type="EC" id="5.2.1.8"/>
    </reaction>
</comment>
<dbReference type="Pfam" id="PF00254">
    <property type="entry name" value="FKBP_C"/>
    <property type="match status" value="1"/>
</dbReference>
<evidence type="ECO:0000259" key="9">
    <source>
        <dbReference type="PROSITE" id="PS50222"/>
    </source>
</evidence>
<dbReference type="GO" id="GO:0005509">
    <property type="term" value="F:calcium ion binding"/>
    <property type="evidence" value="ECO:0007669"/>
    <property type="project" value="InterPro"/>
</dbReference>
<dbReference type="InterPro" id="IPR002048">
    <property type="entry name" value="EF_hand_dom"/>
</dbReference>
<dbReference type="Pfam" id="PF13499">
    <property type="entry name" value="EF-hand_7"/>
    <property type="match status" value="1"/>
</dbReference>
<reference evidence="11" key="1">
    <citation type="submission" date="2020-11" db="EMBL/GenBank/DDBJ databases">
        <authorList>
            <person name="Whiteford S."/>
        </authorList>
    </citation>
    <scope>NUCLEOTIDE SEQUENCE</scope>
</reference>
<evidence type="ECO:0000256" key="5">
    <source>
        <dbReference type="ARBA" id="ARBA00023235"/>
    </source>
</evidence>
<sequence>MSITCGVKQGCVLAPTLFALYFAVVVRETIEDKSEGIHIRFRTDGKLFNLARLKASTKVSYDIVTEIMYADDLCFVADSPGGLQKLMTKLHEACCRYGLKISVKKTEVMSLDTLQTDGSALNIRLGEDTLKQVDKFRYLGSTLTAKGDLDAELNSRIGAASAAFGKLQLKLFRSHDIKRSTKIAVYMAIVLPNLLYSAETWCVYRKHIRILDRFHLKCLRDILNIKWSDRVRNTEVLRRANVGGIEAYLMRRQLRWCGHVSRMSDERLAKRVFYSELRDGKRKQGGQFLRYKDVLKRHMKSCNIAPENWEKCAAERPEWRRRVQTNVFTFEEKRRKDLDTKRDQLKARPPAAITYNYENGVLNYDRDQPFTFQIGVGQVIKGWDQGLLDMCVGEKRKLTIPSSLGYGERGAGNVIPPHATLHFDVELINIGDSAPTTNVFKEIDADKDNMLSREEVSIDLAFKAMDADADGELSREEVSEYLKKQMVPPEGGEVSEDIKQMLDSHDKLVEEIFQHEDKDKNGFISHEEFSGPKHDEL</sequence>
<proteinExistence type="predicted"/>
<dbReference type="PROSITE" id="PS00018">
    <property type="entry name" value="EF_HAND_1"/>
    <property type="match status" value="2"/>
</dbReference>
<dbReference type="CDD" id="cd00051">
    <property type="entry name" value="EFh"/>
    <property type="match status" value="1"/>
</dbReference>
<dbReference type="GO" id="GO:0071897">
    <property type="term" value="P:DNA biosynthetic process"/>
    <property type="evidence" value="ECO:0007669"/>
    <property type="project" value="UniProtKB-ARBA"/>
</dbReference>
<keyword evidence="5 6" id="KW-0413">Isomerase</keyword>
<evidence type="ECO:0000256" key="4">
    <source>
        <dbReference type="ARBA" id="ARBA00023110"/>
    </source>
</evidence>
<evidence type="ECO:0000256" key="2">
    <source>
        <dbReference type="ARBA" id="ARBA00013194"/>
    </source>
</evidence>
<keyword evidence="3" id="KW-0106">Calcium</keyword>